<name>A0A9X3RYJ5_9ACTN</name>
<dbReference type="EMBL" id="JAPDOD010000003">
    <property type="protein sequence ID" value="MDA0159720.1"/>
    <property type="molecule type" value="Genomic_DNA"/>
</dbReference>
<dbReference type="SUPFAM" id="SSF56059">
    <property type="entry name" value="Glutathione synthetase ATP-binding domain-like"/>
    <property type="match status" value="1"/>
</dbReference>
<organism evidence="3 4">
    <name type="scientific">Solirubrobacter ginsenosidimutans</name>
    <dbReference type="NCBI Taxonomy" id="490573"/>
    <lineage>
        <taxon>Bacteria</taxon>
        <taxon>Bacillati</taxon>
        <taxon>Actinomycetota</taxon>
        <taxon>Thermoleophilia</taxon>
        <taxon>Solirubrobacterales</taxon>
        <taxon>Solirubrobacteraceae</taxon>
        <taxon>Solirubrobacter</taxon>
    </lineage>
</organism>
<dbReference type="InterPro" id="IPR011761">
    <property type="entry name" value="ATP-grasp"/>
</dbReference>
<comment type="caution">
    <text evidence="3">The sequence shown here is derived from an EMBL/GenBank/DDBJ whole genome shotgun (WGS) entry which is preliminary data.</text>
</comment>
<feature type="domain" description="ATP-grasp" evidence="2">
    <location>
        <begin position="129"/>
        <end position="328"/>
    </location>
</feature>
<dbReference type="Gene3D" id="3.30.470.20">
    <property type="entry name" value="ATP-grasp fold, B domain"/>
    <property type="match status" value="1"/>
</dbReference>
<evidence type="ECO:0000313" key="3">
    <source>
        <dbReference type="EMBL" id="MDA0159720.1"/>
    </source>
</evidence>
<keyword evidence="4" id="KW-1185">Reference proteome</keyword>
<evidence type="ECO:0000313" key="4">
    <source>
        <dbReference type="Proteomes" id="UP001149140"/>
    </source>
</evidence>
<reference evidence="3" key="1">
    <citation type="submission" date="2022-10" db="EMBL/GenBank/DDBJ databases">
        <title>The WGS of Solirubrobacter ginsenosidimutans DSM 21036.</title>
        <authorList>
            <person name="Jiang Z."/>
        </authorList>
    </citation>
    <scope>NUCLEOTIDE SEQUENCE</scope>
    <source>
        <strain evidence="3">DSM 21036</strain>
    </source>
</reference>
<dbReference type="GO" id="GO:0005524">
    <property type="term" value="F:ATP binding"/>
    <property type="evidence" value="ECO:0007669"/>
    <property type="project" value="UniProtKB-UniRule"/>
</dbReference>
<dbReference type="AlphaFoldDB" id="A0A9X3RYJ5"/>
<dbReference type="Proteomes" id="UP001149140">
    <property type="component" value="Unassembled WGS sequence"/>
</dbReference>
<dbReference type="GO" id="GO:0046872">
    <property type="term" value="F:metal ion binding"/>
    <property type="evidence" value="ECO:0007669"/>
    <property type="project" value="InterPro"/>
</dbReference>
<gene>
    <name evidence="3" type="ORF">OM076_05560</name>
</gene>
<keyword evidence="1" id="KW-0067">ATP-binding</keyword>
<dbReference type="RefSeq" id="WP_270038490.1">
    <property type="nucleotide sequence ID" value="NZ_JAPDOD010000003.1"/>
</dbReference>
<sequence>MLRGTSDLRGYFRTNRTPIYFISPTAFNLLGIDRWVRGFSYVNYFDSFAGAHPQVFVPQERPYREFTSIEDINNYLLSHKEVLDHVAGGLALFVFFDEETEKLCEEIGLKIALPSAELRHRLDSKIVTTQLGNEAGVPSVPNRLGRASNYDELLTLADGLGDDLVVQTPYGDSGKTTFFIKGQRDWDAHAEDLVDEELKVMKRINCRAAAVEAVITRHGTVVGPVMRDLTGYPELTPYRGGWCGNDIYDDALAPEQRDRARVLTEQLGDRLAAEGYRGFFEVDYLLDVDTGELYLGELNPRLSGVTSMTSVSAGAYADMPLVLLHLAEYLDLDYELDVAELNARWARSAAADEWSQLIIKETRADVELLTAAPQTGIWRLNEDGSATFRGRGNDWHAIHEEAEAFYLQVLGEGEYRYPGADLGLLVARSRMQTDDNELTPKARQWIEAIRAQFEGIPLAPAAVVDRPHDALAFKA</sequence>
<dbReference type="PROSITE" id="PS50975">
    <property type="entry name" value="ATP_GRASP"/>
    <property type="match status" value="1"/>
</dbReference>
<dbReference type="NCBIfam" id="NF005096">
    <property type="entry name" value="PRK06524.1"/>
    <property type="match status" value="1"/>
</dbReference>
<protein>
    <submittedName>
        <fullName evidence="3">Biotin carboxylase</fullName>
    </submittedName>
</protein>
<keyword evidence="1" id="KW-0547">Nucleotide-binding</keyword>
<evidence type="ECO:0000256" key="1">
    <source>
        <dbReference type="PROSITE-ProRule" id="PRU00409"/>
    </source>
</evidence>
<evidence type="ECO:0000259" key="2">
    <source>
        <dbReference type="PROSITE" id="PS50975"/>
    </source>
</evidence>
<accession>A0A9X3RYJ5</accession>
<proteinExistence type="predicted"/>